<accession>A0A1X0RFI5</accession>
<evidence type="ECO:0000256" key="8">
    <source>
        <dbReference type="SAM" id="MobiDB-lite"/>
    </source>
</evidence>
<dbReference type="SMART" id="SM00389">
    <property type="entry name" value="HOX"/>
    <property type="match status" value="1"/>
</dbReference>
<evidence type="ECO:0000259" key="9">
    <source>
        <dbReference type="PROSITE" id="PS50071"/>
    </source>
</evidence>
<dbReference type="EMBL" id="KV921863">
    <property type="protein sequence ID" value="ORE10721.1"/>
    <property type="molecule type" value="Genomic_DNA"/>
</dbReference>
<gene>
    <name evidence="10" type="ORF">BCV72DRAFT_9670</name>
</gene>
<dbReference type="GO" id="GO:0005634">
    <property type="term" value="C:nucleus"/>
    <property type="evidence" value="ECO:0007669"/>
    <property type="project" value="UniProtKB-SubCell"/>
</dbReference>
<evidence type="ECO:0000256" key="1">
    <source>
        <dbReference type="ARBA" id="ARBA00004123"/>
    </source>
</evidence>
<dbReference type="AlphaFoldDB" id="A0A1X0RFI5"/>
<dbReference type="InterPro" id="IPR017970">
    <property type="entry name" value="Homeobox_CS"/>
</dbReference>
<evidence type="ECO:0000256" key="4">
    <source>
        <dbReference type="ARBA" id="ARBA00023155"/>
    </source>
</evidence>
<dbReference type="InterPro" id="IPR000047">
    <property type="entry name" value="HTH_motif"/>
</dbReference>
<feature type="region of interest" description="Disordered" evidence="8">
    <location>
        <begin position="112"/>
        <end position="139"/>
    </location>
</feature>
<dbReference type="OrthoDB" id="6159439at2759"/>
<name>A0A1X0RFI5_RHIZD</name>
<organism evidence="10">
    <name type="scientific">Rhizopus microsporus var. microsporus</name>
    <dbReference type="NCBI Taxonomy" id="86635"/>
    <lineage>
        <taxon>Eukaryota</taxon>
        <taxon>Fungi</taxon>
        <taxon>Fungi incertae sedis</taxon>
        <taxon>Mucoromycota</taxon>
        <taxon>Mucoromycotina</taxon>
        <taxon>Mucoromycetes</taxon>
        <taxon>Mucorales</taxon>
        <taxon>Mucorineae</taxon>
        <taxon>Rhizopodaceae</taxon>
        <taxon>Rhizopus</taxon>
    </lineage>
</organism>
<dbReference type="PROSITE" id="PS00027">
    <property type="entry name" value="HOMEOBOX_1"/>
    <property type="match status" value="1"/>
</dbReference>
<dbReference type="PROSITE" id="PS50071">
    <property type="entry name" value="HOMEOBOX_2"/>
    <property type="match status" value="1"/>
</dbReference>
<dbReference type="GO" id="GO:0000977">
    <property type="term" value="F:RNA polymerase II transcription regulatory region sequence-specific DNA binding"/>
    <property type="evidence" value="ECO:0007669"/>
    <property type="project" value="TreeGrafter"/>
</dbReference>
<dbReference type="Gene3D" id="1.10.10.60">
    <property type="entry name" value="Homeodomain-like"/>
    <property type="match status" value="1"/>
</dbReference>
<dbReference type="SUPFAM" id="SSF46689">
    <property type="entry name" value="Homeodomain-like"/>
    <property type="match status" value="1"/>
</dbReference>
<keyword evidence="2" id="KW-0677">Repeat</keyword>
<proteinExistence type="predicted"/>
<evidence type="ECO:0000256" key="5">
    <source>
        <dbReference type="ARBA" id="ARBA00023242"/>
    </source>
</evidence>
<dbReference type="InterPro" id="IPR009057">
    <property type="entry name" value="Homeodomain-like_sf"/>
</dbReference>
<keyword evidence="4 6" id="KW-0371">Homeobox</keyword>
<keyword evidence="3 6" id="KW-0238">DNA-binding</keyword>
<dbReference type="Proteomes" id="UP000242414">
    <property type="component" value="Unassembled WGS sequence"/>
</dbReference>
<dbReference type="PRINTS" id="PR00031">
    <property type="entry name" value="HTHREPRESSR"/>
</dbReference>
<evidence type="ECO:0000313" key="10">
    <source>
        <dbReference type="EMBL" id="ORE10721.1"/>
    </source>
</evidence>
<dbReference type="PANTHER" id="PTHR46123">
    <property type="entry name" value="MIX-TYPE HOMEOBOX GENE 1-RELATED"/>
    <property type="match status" value="1"/>
</dbReference>
<dbReference type="PANTHER" id="PTHR46123:SF4">
    <property type="entry name" value="MIX-TYPE HOMEOBOX GENE 1-RELATED"/>
    <property type="match status" value="1"/>
</dbReference>
<dbReference type="VEuPathDB" id="FungiDB:BCV72DRAFT_9670"/>
<evidence type="ECO:0000256" key="6">
    <source>
        <dbReference type="PROSITE-ProRule" id="PRU00108"/>
    </source>
</evidence>
<reference evidence="10" key="1">
    <citation type="journal article" date="2016" name="Proc. Natl. Acad. Sci. U.S.A.">
        <title>Lipid metabolic changes in an early divergent fungus govern the establishment of a mutualistic symbiosis with endobacteria.</title>
        <authorList>
            <person name="Lastovetsky O.A."/>
            <person name="Gaspar M.L."/>
            <person name="Mondo S.J."/>
            <person name="LaButti K.M."/>
            <person name="Sandor L."/>
            <person name="Grigoriev I.V."/>
            <person name="Henry S.A."/>
            <person name="Pawlowska T.E."/>
        </authorList>
    </citation>
    <scope>NUCLEOTIDE SEQUENCE [LARGE SCALE GENOMIC DNA]</scope>
    <source>
        <strain evidence="10">ATCC 52814</strain>
    </source>
</reference>
<dbReference type="InterPro" id="IPR057939">
    <property type="entry name" value="TRF2_HOY1_PH"/>
</dbReference>
<comment type="subcellular location">
    <subcellularLocation>
        <location evidence="1 6 7">Nucleus</location>
    </subcellularLocation>
</comment>
<dbReference type="InterPro" id="IPR001356">
    <property type="entry name" value="HD"/>
</dbReference>
<dbReference type="Pfam" id="PF24818">
    <property type="entry name" value="PH_TRF2_HOY1"/>
    <property type="match status" value="1"/>
</dbReference>
<sequence>MHSKPYPPTSSRRRTHLKPSQVAVLQETFVTNTLPDAAMRAQLAQELGVSERTVQIWFQNRRAKARKLEQSTLQPNVRTGWIDMPVKQKKDQEQHFQTTFRTLVTPECYEEPVKKRPRSSSKPERFCMPPPSLPPRAMSEGMDRSIAKEAKEYITIPVTALHIGTWARFASPINDHEYDLVCLADGHQLIWQVQDGGHQFRIHVNYNQIQQIRLGSLNPELGQLDIEINEVTFSMKRCGTDLDWVRCGDFTEYKQASLENMTHSLNGNHNQLKHSLLELISQAPQLASKLVLMPTTMYRDMSTSPSVTPEPAYFDQTQWLIDPKHVTDSLPLLTTTDYQDAFDHSNHWLLDPLLPSDQNILNFI</sequence>
<evidence type="ECO:0000256" key="3">
    <source>
        <dbReference type="ARBA" id="ARBA00023125"/>
    </source>
</evidence>
<protein>
    <submittedName>
        <fullName evidence="10">Homeobox-domain-containing protein</fullName>
    </submittedName>
</protein>
<evidence type="ECO:0000256" key="2">
    <source>
        <dbReference type="ARBA" id="ARBA00022737"/>
    </source>
</evidence>
<evidence type="ECO:0000256" key="7">
    <source>
        <dbReference type="RuleBase" id="RU000682"/>
    </source>
</evidence>
<dbReference type="InterPro" id="IPR051306">
    <property type="entry name" value="Homeobox_regulator"/>
</dbReference>
<dbReference type="GO" id="GO:0000981">
    <property type="term" value="F:DNA-binding transcription factor activity, RNA polymerase II-specific"/>
    <property type="evidence" value="ECO:0007669"/>
    <property type="project" value="InterPro"/>
</dbReference>
<dbReference type="CDD" id="cd00086">
    <property type="entry name" value="homeodomain"/>
    <property type="match status" value="1"/>
</dbReference>
<feature type="DNA-binding region" description="Homeobox" evidence="6">
    <location>
        <begin position="10"/>
        <end position="69"/>
    </location>
</feature>
<dbReference type="Pfam" id="PF00046">
    <property type="entry name" value="Homeodomain"/>
    <property type="match status" value="1"/>
</dbReference>
<feature type="domain" description="Homeobox" evidence="9">
    <location>
        <begin position="8"/>
        <end position="68"/>
    </location>
</feature>
<keyword evidence="5 6" id="KW-0539">Nucleus</keyword>